<reference evidence="3 4" key="1">
    <citation type="submission" date="2023-03" db="EMBL/GenBank/DDBJ databases">
        <title>Draft genome sequence of Streptomyces sp. RB6PN23 isolated from peat swamp forest in Thailand.</title>
        <authorList>
            <person name="Klaysubun C."/>
            <person name="Duangmal K."/>
        </authorList>
    </citation>
    <scope>NUCLEOTIDE SEQUENCE [LARGE SCALE GENOMIC DNA]</scope>
    <source>
        <strain evidence="3 4">RB6PN23</strain>
    </source>
</reference>
<keyword evidence="2" id="KW-0472">Membrane</keyword>
<name>A0ABT5ZHV6_9ACTN</name>
<dbReference type="RefSeq" id="WP_276092979.1">
    <property type="nucleotide sequence ID" value="NZ_JARJBC010000004.1"/>
</dbReference>
<keyword evidence="2" id="KW-1133">Transmembrane helix</keyword>
<dbReference type="Proteomes" id="UP001216579">
    <property type="component" value="Unassembled WGS sequence"/>
</dbReference>
<protein>
    <submittedName>
        <fullName evidence="3">Uncharacterized protein</fullName>
    </submittedName>
</protein>
<evidence type="ECO:0000313" key="4">
    <source>
        <dbReference type="Proteomes" id="UP001216579"/>
    </source>
</evidence>
<organism evidence="3 4">
    <name type="scientific">Streptomyces silvisoli</name>
    <dbReference type="NCBI Taxonomy" id="3034235"/>
    <lineage>
        <taxon>Bacteria</taxon>
        <taxon>Bacillati</taxon>
        <taxon>Actinomycetota</taxon>
        <taxon>Actinomycetes</taxon>
        <taxon>Kitasatosporales</taxon>
        <taxon>Streptomycetaceae</taxon>
        <taxon>Streptomyces</taxon>
    </lineage>
</organism>
<gene>
    <name evidence="3" type="ORF">P3G67_09185</name>
</gene>
<feature type="region of interest" description="Disordered" evidence="1">
    <location>
        <begin position="134"/>
        <end position="162"/>
    </location>
</feature>
<dbReference type="EMBL" id="JARJBC010000004">
    <property type="protein sequence ID" value="MDF3289408.1"/>
    <property type="molecule type" value="Genomic_DNA"/>
</dbReference>
<feature type="transmembrane region" description="Helical" evidence="2">
    <location>
        <begin position="45"/>
        <end position="63"/>
    </location>
</feature>
<evidence type="ECO:0000256" key="1">
    <source>
        <dbReference type="SAM" id="MobiDB-lite"/>
    </source>
</evidence>
<sequence length="162" mass="16776">MRPSLNAVQRAVTAIVLALGFLALMSFLSVTAWKTANTDLSTLTRDLSIVATALFGAVINPNGKPREGRWRDFESWVWITLTAVGLTGVVITGVAVTVHGNHPNSVPALTAAVLAFAGLFVDTSKLAHPVASVEPNVPNADRVPAQPTAQRATGGGGDGQPG</sequence>
<feature type="compositionally biased region" description="Gly residues" evidence="1">
    <location>
        <begin position="153"/>
        <end position="162"/>
    </location>
</feature>
<evidence type="ECO:0000313" key="3">
    <source>
        <dbReference type="EMBL" id="MDF3289408.1"/>
    </source>
</evidence>
<keyword evidence="4" id="KW-1185">Reference proteome</keyword>
<evidence type="ECO:0000256" key="2">
    <source>
        <dbReference type="SAM" id="Phobius"/>
    </source>
</evidence>
<feature type="transmembrane region" description="Helical" evidence="2">
    <location>
        <begin position="12"/>
        <end position="33"/>
    </location>
</feature>
<comment type="caution">
    <text evidence="3">The sequence shown here is derived from an EMBL/GenBank/DDBJ whole genome shotgun (WGS) entry which is preliminary data.</text>
</comment>
<accession>A0ABT5ZHV6</accession>
<proteinExistence type="predicted"/>
<feature type="transmembrane region" description="Helical" evidence="2">
    <location>
        <begin position="75"/>
        <end position="98"/>
    </location>
</feature>
<keyword evidence="2" id="KW-0812">Transmembrane</keyword>